<proteinExistence type="predicted"/>
<protein>
    <submittedName>
        <fullName evidence="1">Uncharacterized protein</fullName>
    </submittedName>
</protein>
<gene>
    <name evidence="1" type="ORF">METZ01_LOCUS454003</name>
</gene>
<name>A0A383A0N9_9ZZZZ</name>
<dbReference type="EMBL" id="UINC01188101">
    <property type="protein sequence ID" value="SVE01149.1"/>
    <property type="molecule type" value="Genomic_DNA"/>
</dbReference>
<dbReference type="AlphaFoldDB" id="A0A383A0N9"/>
<dbReference type="Gene3D" id="3.30.9.10">
    <property type="entry name" value="D-Amino Acid Oxidase, subunit A, domain 2"/>
    <property type="match status" value="1"/>
</dbReference>
<evidence type="ECO:0000313" key="1">
    <source>
        <dbReference type="EMBL" id="SVE01149.1"/>
    </source>
</evidence>
<dbReference type="Gene3D" id="3.50.50.60">
    <property type="entry name" value="FAD/NAD(P)-binding domain"/>
    <property type="match status" value="1"/>
</dbReference>
<dbReference type="InterPro" id="IPR036188">
    <property type="entry name" value="FAD/NAD-bd_sf"/>
</dbReference>
<reference evidence="1" key="1">
    <citation type="submission" date="2018-05" db="EMBL/GenBank/DDBJ databases">
        <authorList>
            <person name="Lanie J.A."/>
            <person name="Ng W.-L."/>
            <person name="Kazmierczak K.M."/>
            <person name="Andrzejewski T.M."/>
            <person name="Davidsen T.M."/>
            <person name="Wayne K.J."/>
            <person name="Tettelin H."/>
            <person name="Glass J.I."/>
            <person name="Rusch D."/>
            <person name="Podicherti R."/>
            <person name="Tsui H.-C.T."/>
            <person name="Winkler M.E."/>
        </authorList>
    </citation>
    <scope>NUCLEOTIDE SEQUENCE</scope>
</reference>
<sequence>MYDILAGKEILGKHKKEDLQTFVKMNPDFKTDQLKAVYSYTDVQMYDEKLGLWVGEQANNAGVEILENH</sequence>
<accession>A0A383A0N9</accession>
<organism evidence="1">
    <name type="scientific">marine metagenome</name>
    <dbReference type="NCBI Taxonomy" id="408172"/>
    <lineage>
        <taxon>unclassified sequences</taxon>
        <taxon>metagenomes</taxon>
        <taxon>ecological metagenomes</taxon>
    </lineage>
</organism>